<dbReference type="PANTHER" id="PTHR48086:SF3">
    <property type="entry name" value="SODIUM_PROLINE SYMPORTER"/>
    <property type="match status" value="1"/>
</dbReference>
<feature type="transmembrane region" description="Helical" evidence="14">
    <location>
        <begin position="391"/>
        <end position="415"/>
    </location>
</feature>
<dbReference type="AlphaFoldDB" id="A0A9W6MM02"/>
<keyword evidence="7 14" id="KW-1133">Transmembrane helix</keyword>
<reference evidence="15" key="2">
    <citation type="submission" date="2023-01" db="EMBL/GenBank/DDBJ databases">
        <authorList>
            <person name="Sun Q."/>
            <person name="Evtushenko L."/>
        </authorList>
    </citation>
    <scope>NUCLEOTIDE SEQUENCE</scope>
    <source>
        <strain evidence="15">VKM B-1513</strain>
    </source>
</reference>
<name>A0A9W6MM02_9PROT</name>
<dbReference type="Pfam" id="PF00474">
    <property type="entry name" value="SSF"/>
    <property type="match status" value="1"/>
</dbReference>
<feature type="transmembrane region" description="Helical" evidence="14">
    <location>
        <begin position="366"/>
        <end position="385"/>
    </location>
</feature>
<dbReference type="Proteomes" id="UP001143486">
    <property type="component" value="Unassembled WGS sequence"/>
</dbReference>
<evidence type="ECO:0000256" key="1">
    <source>
        <dbReference type="ARBA" id="ARBA00004651"/>
    </source>
</evidence>
<dbReference type="InterPro" id="IPR038377">
    <property type="entry name" value="Na/Glc_symporter_sf"/>
</dbReference>
<evidence type="ECO:0000256" key="13">
    <source>
        <dbReference type="RuleBase" id="RU362091"/>
    </source>
</evidence>
<keyword evidence="16" id="KW-1185">Reference proteome</keyword>
<dbReference type="GO" id="GO:0005886">
    <property type="term" value="C:plasma membrane"/>
    <property type="evidence" value="ECO:0007669"/>
    <property type="project" value="UniProtKB-SubCell"/>
</dbReference>
<keyword evidence="3 14" id="KW-0813">Transport</keyword>
<keyword evidence="11 14" id="KW-0739">Sodium transport</keyword>
<feature type="transmembrane region" description="Helical" evidence="14">
    <location>
        <begin position="164"/>
        <end position="186"/>
    </location>
</feature>
<comment type="catalytic activity">
    <reaction evidence="12">
        <text>L-proline(in) + Na(+)(in) = L-proline(out) + Na(+)(out)</text>
        <dbReference type="Rhea" id="RHEA:28967"/>
        <dbReference type="ChEBI" id="CHEBI:29101"/>
        <dbReference type="ChEBI" id="CHEBI:60039"/>
    </reaction>
</comment>
<feature type="transmembrane region" description="Helical" evidence="14">
    <location>
        <begin position="277"/>
        <end position="302"/>
    </location>
</feature>
<feature type="transmembrane region" description="Helical" evidence="14">
    <location>
        <begin position="193"/>
        <end position="216"/>
    </location>
</feature>
<feature type="transmembrane region" description="Helical" evidence="14">
    <location>
        <begin position="236"/>
        <end position="256"/>
    </location>
</feature>
<dbReference type="InterPro" id="IPR050277">
    <property type="entry name" value="Sodium:Solute_Symporter"/>
</dbReference>
<evidence type="ECO:0000256" key="14">
    <source>
        <dbReference type="RuleBase" id="RU366012"/>
    </source>
</evidence>
<evidence type="ECO:0000256" key="9">
    <source>
        <dbReference type="ARBA" id="ARBA00023065"/>
    </source>
</evidence>
<sequence>MNGDNLIVLATLVAYKLVLVGVGVWASRRNRTEGDFFLASQGLGAWVAGLSYAASTSSAWVLLGFSGFVYANGLSALWMVPGIWGGYVAVWLFFGRRLRAETAERGHVTPTDFLTAGLADRSRALIGILASVFILFCFIFYIAAQFGAAAAAFETQFGLGITESVLIGAAIVLLYSLLGGFWAVSVTDMLQGALMAAVAVALPVTALIAAGGFGGIADALSATAPEGYLDITGGQAGFVLIGFVLGVWGVGVNAMGQPQLISRLMAVKDEGARMRGFTIAIVWAIAVFTGMTILGLAGRAIVGGAADGEALFYTLADQLLPPVLAGLVIAAVLSAVMSTVDSILLSASAAVSHDMRLSRRFAGKEVLVSRIVMAVIAAVAVWMTLSLPATIFARVLFAWSALGAAFGPIIVVRVLGLEPKAWAIGTAMCLGFGLTVFFNALGAIGADSLSGVMAVLGDWARAPGDPAERILPWLPALAVLWWGSRR</sequence>
<dbReference type="GO" id="GO:0015824">
    <property type="term" value="P:proline transport"/>
    <property type="evidence" value="ECO:0007669"/>
    <property type="project" value="UniProtKB-UniRule"/>
</dbReference>
<feature type="transmembrane region" description="Helical" evidence="14">
    <location>
        <begin position="322"/>
        <end position="345"/>
    </location>
</feature>
<dbReference type="GO" id="GO:0005298">
    <property type="term" value="F:proline:sodium symporter activity"/>
    <property type="evidence" value="ECO:0007669"/>
    <property type="project" value="UniProtKB-UniRule"/>
</dbReference>
<keyword evidence="10 14" id="KW-0472">Membrane</keyword>
<evidence type="ECO:0000256" key="4">
    <source>
        <dbReference type="ARBA" id="ARBA00022475"/>
    </source>
</evidence>
<feature type="transmembrane region" description="Helical" evidence="14">
    <location>
        <begin position="76"/>
        <end position="95"/>
    </location>
</feature>
<dbReference type="PROSITE" id="PS50283">
    <property type="entry name" value="NA_SOLUT_SYMP_3"/>
    <property type="match status" value="1"/>
</dbReference>
<feature type="transmembrane region" description="Helical" evidence="14">
    <location>
        <begin position="124"/>
        <end position="144"/>
    </location>
</feature>
<reference evidence="15" key="1">
    <citation type="journal article" date="2014" name="Int. J. Syst. Evol. Microbiol.">
        <title>Complete genome sequence of Corynebacterium casei LMG S-19264T (=DSM 44701T), isolated from a smear-ripened cheese.</title>
        <authorList>
            <consortium name="US DOE Joint Genome Institute (JGI-PGF)"/>
            <person name="Walter F."/>
            <person name="Albersmeier A."/>
            <person name="Kalinowski J."/>
            <person name="Ruckert C."/>
        </authorList>
    </citation>
    <scope>NUCLEOTIDE SEQUENCE</scope>
    <source>
        <strain evidence="15">VKM B-1513</strain>
    </source>
</reference>
<evidence type="ECO:0000256" key="6">
    <source>
        <dbReference type="ARBA" id="ARBA00022847"/>
    </source>
</evidence>
<accession>A0A9W6MM02</accession>
<evidence type="ECO:0000256" key="3">
    <source>
        <dbReference type="ARBA" id="ARBA00022448"/>
    </source>
</evidence>
<evidence type="ECO:0000256" key="5">
    <source>
        <dbReference type="ARBA" id="ARBA00022692"/>
    </source>
</evidence>
<dbReference type="EMBL" id="BSFE01000001">
    <property type="protein sequence ID" value="GLK51055.1"/>
    <property type="molecule type" value="Genomic_DNA"/>
</dbReference>
<evidence type="ECO:0000256" key="12">
    <source>
        <dbReference type="ARBA" id="ARBA00033708"/>
    </source>
</evidence>
<dbReference type="InterPro" id="IPR011851">
    <property type="entry name" value="Na/Pro_symporter"/>
</dbReference>
<keyword evidence="14" id="KW-0997">Cell inner membrane</keyword>
<keyword evidence="4" id="KW-1003">Cell membrane</keyword>
<evidence type="ECO:0000256" key="2">
    <source>
        <dbReference type="ARBA" id="ARBA00006434"/>
    </source>
</evidence>
<evidence type="ECO:0000256" key="7">
    <source>
        <dbReference type="ARBA" id="ARBA00022989"/>
    </source>
</evidence>
<evidence type="ECO:0000313" key="16">
    <source>
        <dbReference type="Proteomes" id="UP001143486"/>
    </source>
</evidence>
<keyword evidence="5 14" id="KW-0812">Transmembrane</keyword>
<comment type="caution">
    <text evidence="15">The sequence shown here is derived from an EMBL/GenBank/DDBJ whole genome shotgun (WGS) entry which is preliminary data.</text>
</comment>
<feature type="transmembrane region" description="Helical" evidence="14">
    <location>
        <begin position="6"/>
        <end position="26"/>
    </location>
</feature>
<dbReference type="CDD" id="cd11475">
    <property type="entry name" value="SLC5sbd_PutP"/>
    <property type="match status" value="1"/>
</dbReference>
<comment type="subcellular location">
    <subcellularLocation>
        <location evidence="14">Cell inner membrane</location>
        <topology evidence="14">Multi-pass membrane protein</topology>
    </subcellularLocation>
    <subcellularLocation>
        <location evidence="1">Cell membrane</location>
        <topology evidence="1">Multi-pass membrane protein</topology>
    </subcellularLocation>
</comment>
<comment type="function">
    <text evidence="14">Catalyzes the sodium-dependent uptake of extracellular L-proline.</text>
</comment>
<protein>
    <recommendedName>
        <fullName evidence="14">Sodium/proline symporter</fullName>
    </recommendedName>
    <alternativeName>
        <fullName evidence="14">Proline permease</fullName>
    </alternativeName>
</protein>
<feature type="transmembrane region" description="Helical" evidence="14">
    <location>
        <begin position="46"/>
        <end position="70"/>
    </location>
</feature>
<dbReference type="RefSeq" id="WP_271185448.1">
    <property type="nucleotide sequence ID" value="NZ_BSFE01000001.1"/>
</dbReference>
<keyword evidence="8 14" id="KW-0915">Sodium</keyword>
<keyword evidence="14" id="KW-0029">Amino-acid transport</keyword>
<dbReference type="InterPro" id="IPR001734">
    <property type="entry name" value="Na/solute_symporter"/>
</dbReference>
<evidence type="ECO:0000256" key="8">
    <source>
        <dbReference type="ARBA" id="ARBA00023053"/>
    </source>
</evidence>
<evidence type="ECO:0000256" key="10">
    <source>
        <dbReference type="ARBA" id="ARBA00023136"/>
    </source>
</evidence>
<dbReference type="PANTHER" id="PTHR48086">
    <property type="entry name" value="SODIUM/PROLINE SYMPORTER-RELATED"/>
    <property type="match status" value="1"/>
</dbReference>
<organism evidence="15 16">
    <name type="scientific">Maricaulis virginensis</name>
    <dbReference type="NCBI Taxonomy" id="144022"/>
    <lineage>
        <taxon>Bacteria</taxon>
        <taxon>Pseudomonadati</taxon>
        <taxon>Pseudomonadota</taxon>
        <taxon>Alphaproteobacteria</taxon>
        <taxon>Maricaulales</taxon>
        <taxon>Maricaulaceae</taxon>
        <taxon>Maricaulis</taxon>
    </lineage>
</organism>
<evidence type="ECO:0000256" key="11">
    <source>
        <dbReference type="ARBA" id="ARBA00023201"/>
    </source>
</evidence>
<dbReference type="PROSITE" id="PS00456">
    <property type="entry name" value="NA_SOLUT_SYMP_1"/>
    <property type="match status" value="1"/>
</dbReference>
<feature type="transmembrane region" description="Helical" evidence="14">
    <location>
        <begin position="422"/>
        <end position="446"/>
    </location>
</feature>
<dbReference type="GO" id="GO:0031402">
    <property type="term" value="F:sodium ion binding"/>
    <property type="evidence" value="ECO:0007669"/>
    <property type="project" value="UniProtKB-UniRule"/>
</dbReference>
<keyword evidence="9 14" id="KW-0406">Ion transport</keyword>
<proteinExistence type="inferred from homology"/>
<comment type="similarity">
    <text evidence="2 13">Belongs to the sodium:solute symporter (SSF) (TC 2.A.21) family.</text>
</comment>
<dbReference type="Gene3D" id="1.20.1730.10">
    <property type="entry name" value="Sodium/glucose cotransporter"/>
    <property type="match status" value="1"/>
</dbReference>
<keyword evidence="6 14" id="KW-0769">Symport</keyword>
<gene>
    <name evidence="15" type="ORF">GCM10017621_05630</name>
</gene>
<dbReference type="InterPro" id="IPR018212">
    <property type="entry name" value="Na/solute_symporter_CS"/>
</dbReference>
<evidence type="ECO:0000313" key="15">
    <source>
        <dbReference type="EMBL" id="GLK51055.1"/>
    </source>
</evidence>